<reference evidence="1" key="1">
    <citation type="submission" date="2023-05" db="EMBL/GenBank/DDBJ databases">
        <authorList>
            <consortium name="ELIXIR-Norway"/>
        </authorList>
    </citation>
    <scope>NUCLEOTIDE SEQUENCE</scope>
</reference>
<dbReference type="Proteomes" id="UP001162501">
    <property type="component" value="Chromosome 12"/>
</dbReference>
<accession>A0ACB0DY14</accession>
<evidence type="ECO:0000313" key="1">
    <source>
        <dbReference type="EMBL" id="CAI9693240.1"/>
    </source>
</evidence>
<dbReference type="EMBL" id="OX596096">
    <property type="protein sequence ID" value="CAI9693240.1"/>
    <property type="molecule type" value="Genomic_DNA"/>
</dbReference>
<organism evidence="1 2">
    <name type="scientific">Rangifer tarandus platyrhynchus</name>
    <name type="common">Svalbard reindeer</name>
    <dbReference type="NCBI Taxonomy" id="3082113"/>
    <lineage>
        <taxon>Eukaryota</taxon>
        <taxon>Metazoa</taxon>
        <taxon>Chordata</taxon>
        <taxon>Craniata</taxon>
        <taxon>Vertebrata</taxon>
        <taxon>Euteleostomi</taxon>
        <taxon>Mammalia</taxon>
        <taxon>Eutheria</taxon>
        <taxon>Laurasiatheria</taxon>
        <taxon>Artiodactyla</taxon>
        <taxon>Ruminantia</taxon>
        <taxon>Pecora</taxon>
        <taxon>Cervidae</taxon>
        <taxon>Odocoileinae</taxon>
        <taxon>Rangifer</taxon>
    </lineage>
</organism>
<gene>
    <name evidence="1" type="ORF">MRATA1EN3_LOCUS4453</name>
</gene>
<evidence type="ECO:0000313" key="2">
    <source>
        <dbReference type="Proteomes" id="UP001162501"/>
    </source>
</evidence>
<sequence length="76" mass="8081">MKGKAGLRTGPRQPASLPGWVEERTPRRVLINRRGGVVRGHAVRGGAVPGPPRVGPWLPWARRPAGVREAAGSSES</sequence>
<name>A0ACB0DY14_RANTA</name>
<proteinExistence type="predicted"/>
<protein>
    <submittedName>
        <fullName evidence="1">Uncharacterized protein</fullName>
    </submittedName>
</protein>